<organism evidence="1 2">
    <name type="scientific">Batillaria attramentaria</name>
    <dbReference type="NCBI Taxonomy" id="370345"/>
    <lineage>
        <taxon>Eukaryota</taxon>
        <taxon>Metazoa</taxon>
        <taxon>Spiralia</taxon>
        <taxon>Lophotrochozoa</taxon>
        <taxon>Mollusca</taxon>
        <taxon>Gastropoda</taxon>
        <taxon>Caenogastropoda</taxon>
        <taxon>Sorbeoconcha</taxon>
        <taxon>Cerithioidea</taxon>
        <taxon>Batillariidae</taxon>
        <taxon>Batillaria</taxon>
    </lineage>
</organism>
<gene>
    <name evidence="1" type="ORF">BaRGS_00027188</name>
</gene>
<evidence type="ECO:0000313" key="2">
    <source>
        <dbReference type="Proteomes" id="UP001519460"/>
    </source>
</evidence>
<dbReference type="Proteomes" id="UP001519460">
    <property type="component" value="Unassembled WGS sequence"/>
</dbReference>
<accession>A0ABD0K2S6</accession>
<dbReference type="EMBL" id="JACVVK020000260">
    <property type="protein sequence ID" value="KAK7481539.1"/>
    <property type="molecule type" value="Genomic_DNA"/>
</dbReference>
<dbReference type="AlphaFoldDB" id="A0ABD0K2S6"/>
<sequence>MYRPHENHPNRTAVGAAFSVNDYRQVLTLPLLLSAVALPTGKHVEPQPATGQLSFEHRRRDLHVVSAVDAQPRHVLPPLGRDLDLPDAVGLPIKGHNLEVV</sequence>
<keyword evidence="2" id="KW-1185">Reference proteome</keyword>
<reference evidence="1 2" key="1">
    <citation type="journal article" date="2023" name="Sci. Data">
        <title>Genome assembly of the Korean intertidal mud-creeper Batillaria attramentaria.</title>
        <authorList>
            <person name="Patra A.K."/>
            <person name="Ho P.T."/>
            <person name="Jun S."/>
            <person name="Lee S.J."/>
            <person name="Kim Y."/>
            <person name="Won Y.J."/>
        </authorList>
    </citation>
    <scope>NUCLEOTIDE SEQUENCE [LARGE SCALE GENOMIC DNA]</scope>
    <source>
        <strain evidence="1">Wonlab-2016</strain>
    </source>
</reference>
<comment type="caution">
    <text evidence="1">The sequence shown here is derived from an EMBL/GenBank/DDBJ whole genome shotgun (WGS) entry which is preliminary data.</text>
</comment>
<proteinExistence type="predicted"/>
<name>A0ABD0K2S6_9CAEN</name>
<evidence type="ECO:0000313" key="1">
    <source>
        <dbReference type="EMBL" id="KAK7481539.1"/>
    </source>
</evidence>
<protein>
    <submittedName>
        <fullName evidence="1">Uncharacterized protein</fullName>
    </submittedName>
</protein>